<proteinExistence type="predicted"/>
<reference evidence="2" key="1">
    <citation type="submission" date="2017-09" db="EMBL/GenBank/DDBJ databases">
        <title>Depth-based differentiation of microbial function through sediment-hosted aquifers and enrichment of novel symbionts in the deep terrestrial subsurface.</title>
        <authorList>
            <person name="Probst A.J."/>
            <person name="Ladd B."/>
            <person name="Jarett J.K."/>
            <person name="Geller-Mcgrath D.E."/>
            <person name="Sieber C.M.K."/>
            <person name="Emerson J.B."/>
            <person name="Anantharaman K."/>
            <person name="Thomas B.C."/>
            <person name="Malmstrom R."/>
            <person name="Stieglmeier M."/>
            <person name="Klingl A."/>
            <person name="Woyke T."/>
            <person name="Ryan C.M."/>
            <person name="Banfield J.F."/>
        </authorList>
    </citation>
    <scope>NUCLEOTIDE SEQUENCE [LARGE SCALE GENOMIC DNA]</scope>
</reference>
<evidence type="ECO:0000313" key="1">
    <source>
        <dbReference type="EMBL" id="PIZ17656.1"/>
    </source>
</evidence>
<evidence type="ECO:0000313" key="2">
    <source>
        <dbReference type="Proteomes" id="UP000229307"/>
    </source>
</evidence>
<protein>
    <submittedName>
        <fullName evidence="1">Uncharacterized protein</fullName>
    </submittedName>
</protein>
<dbReference type="EMBL" id="PFMR01000097">
    <property type="protein sequence ID" value="PIZ17656.1"/>
    <property type="molecule type" value="Genomic_DNA"/>
</dbReference>
<dbReference type="Proteomes" id="UP000229307">
    <property type="component" value="Unassembled WGS sequence"/>
</dbReference>
<accession>A0A2M7SDP6</accession>
<name>A0A2M7SDP6_9BACT</name>
<sequence>MSRDRKPLLLYLARRKDPHKELVAAALSWMAEEAGCLFEAYFPGYSTGAHYPYPWHFHSHHGERYGVGPFQGEGHAEQFYFLSKIFDLTVIRTEECLRFAYESSLFSLPEITEKEDNPLCLLEKARNYLKTSNPQKIIVLGEKTGLRIEPYVYPEIFFASAWGVKVPALLSNSESILKNYGPIIYGLYLSPDEEDSLKEKGFRTETIDKVAAGESYAELTVRIAERWKGKAKAVAYADPYQAEHYVPFNCQEKILALFNKDIMDCVPPGPGSDCDMKRLEEIERGFKDKVAYFAGLLPSKIVYGRQATDNLITDLSRYGFIFPVFDPHRPLFPIKRKIAPQRLPGSENSLFTAQRDQENIRTEIIKANKIPVAFLTYSADLRHISGLRNFFEAIALRKVPCGLTLNAFWFIHHPEWLQELFIPLDQGGVFPLVEPLLGSAGWGLCCAAEGYVEKDTLKPLLVSALKAIEGYTGKENLPIGLYPFQDANPEYTGQAEPLFSAYKEAGLRFCFTQKDYNTFPHIVYQEDDFVALNQPLTFFLGEFFQNPVKEVQRWEQEIVKSGRTGYITAVFDFPLWFQSPYILDMGQRLLFLIDYVKGGGDSGRLIPVHPGELAEYARMAELSK</sequence>
<dbReference type="AlphaFoldDB" id="A0A2M7SDP6"/>
<organism evidence="1 2">
    <name type="scientific">Candidatus Desantisbacteria bacterium CG_4_10_14_0_8_um_filter_48_22</name>
    <dbReference type="NCBI Taxonomy" id="1974543"/>
    <lineage>
        <taxon>Bacteria</taxon>
        <taxon>Candidatus Desantisiibacteriota</taxon>
    </lineage>
</organism>
<gene>
    <name evidence="1" type="ORF">COY52_03555</name>
</gene>
<comment type="caution">
    <text evidence="1">The sequence shown here is derived from an EMBL/GenBank/DDBJ whole genome shotgun (WGS) entry which is preliminary data.</text>
</comment>